<feature type="compositionally biased region" description="Polar residues" evidence="1">
    <location>
        <begin position="97"/>
        <end position="106"/>
    </location>
</feature>
<dbReference type="AlphaFoldDB" id="A0AA39XGP0"/>
<organism evidence="2 3">
    <name type="scientific">Immersiella caudata</name>
    <dbReference type="NCBI Taxonomy" id="314043"/>
    <lineage>
        <taxon>Eukaryota</taxon>
        <taxon>Fungi</taxon>
        <taxon>Dikarya</taxon>
        <taxon>Ascomycota</taxon>
        <taxon>Pezizomycotina</taxon>
        <taxon>Sordariomycetes</taxon>
        <taxon>Sordariomycetidae</taxon>
        <taxon>Sordariales</taxon>
        <taxon>Lasiosphaeriaceae</taxon>
        <taxon>Immersiella</taxon>
    </lineage>
</organism>
<evidence type="ECO:0000313" key="2">
    <source>
        <dbReference type="EMBL" id="KAK0633661.1"/>
    </source>
</evidence>
<dbReference type="EMBL" id="JAULSU010000001">
    <property type="protein sequence ID" value="KAK0633661.1"/>
    <property type="molecule type" value="Genomic_DNA"/>
</dbReference>
<feature type="compositionally biased region" description="Low complexity" evidence="1">
    <location>
        <begin position="545"/>
        <end position="555"/>
    </location>
</feature>
<name>A0AA39XGP0_9PEZI</name>
<feature type="region of interest" description="Disordered" evidence="1">
    <location>
        <begin position="531"/>
        <end position="598"/>
    </location>
</feature>
<reference evidence="2" key="1">
    <citation type="submission" date="2023-06" db="EMBL/GenBank/DDBJ databases">
        <title>Genome-scale phylogeny and comparative genomics of the fungal order Sordariales.</title>
        <authorList>
            <consortium name="Lawrence Berkeley National Laboratory"/>
            <person name="Hensen N."/>
            <person name="Bonometti L."/>
            <person name="Westerberg I."/>
            <person name="Brannstrom I.O."/>
            <person name="Guillou S."/>
            <person name="Cros-Aarteil S."/>
            <person name="Calhoun S."/>
            <person name="Haridas S."/>
            <person name="Kuo A."/>
            <person name="Mondo S."/>
            <person name="Pangilinan J."/>
            <person name="Riley R."/>
            <person name="Labutti K."/>
            <person name="Andreopoulos B."/>
            <person name="Lipzen A."/>
            <person name="Chen C."/>
            <person name="Yanf M."/>
            <person name="Daum C."/>
            <person name="Ng V."/>
            <person name="Clum A."/>
            <person name="Steindorff A."/>
            <person name="Ohm R."/>
            <person name="Martin F."/>
            <person name="Silar P."/>
            <person name="Natvig D."/>
            <person name="Lalanne C."/>
            <person name="Gautier V."/>
            <person name="Ament-Velasquez S.L."/>
            <person name="Kruys A."/>
            <person name="Hutchinson M.I."/>
            <person name="Powell A.J."/>
            <person name="Barry K."/>
            <person name="Miller A.N."/>
            <person name="Grigoriev I.V."/>
            <person name="Debuchy R."/>
            <person name="Gladieux P."/>
            <person name="Thoren M.H."/>
            <person name="Johannesson H."/>
        </authorList>
    </citation>
    <scope>NUCLEOTIDE SEQUENCE</scope>
    <source>
        <strain evidence="2">CBS 606.72</strain>
    </source>
</reference>
<sequence length="683" mass="75439">MGGRGRGRPTGRASADPATVAGRRSTRGQQQQQQQQQQLQAKQQDGEQQQQDPQIDPAITDAQTGGMPPPPVPARGRSREGPRLPRRGALVSHNHRGSSVTSINSIPESSYLVDEPHDQRVPATPAPLDLPFLPPSSALSETPSHANARNKLMKSFLPRLKEDSEKLATHLLRSSSDRDEETWEPVKKYLYNYLCTTRDIYTAEPGNAILDINYILQRIGVQRDDPLFSITTQIVSMANIAHLLNEMTVADPSTFLQVADSHFLGNCIPEFPEKCITKNNNGNAILSSERIVQVVMDIRTQLLLSELESYKVSNQDHDPLQLLAAVFLPDGATMEQLAEMARNSQELGDSEDSQRLLFREIPGVNTTPGSWEWESLRLRYQSLYTNLTELKQLIGDQWQAKWSMLRDLFAYTDFEVDFRQCLGDAFNETKLLLDGDSRTSQASDARIDSQVQSQLEAEVRRGEGTPYSAFQAVASLEQHRLAAGGGLSNQDILSHPIHSSAYHPASSVPYPNFSAYSDPPVQPNGALYAQSAAQATAGGRKRRAPSGGEAASAPAKKPRGRRKQDVAPPSSSMPPSAQSGISAGESQYPPLPSSAAFGDTDFEAVSQRSREISAANRKAREPQVRSAWVRNDIKQLVKAVDVYKCKWSTIEKEIKAGTIVFEIPRDQQALRDKARLLKQDFLK</sequence>
<evidence type="ECO:0000256" key="1">
    <source>
        <dbReference type="SAM" id="MobiDB-lite"/>
    </source>
</evidence>
<feature type="compositionally biased region" description="Low complexity" evidence="1">
    <location>
        <begin position="29"/>
        <end position="54"/>
    </location>
</feature>
<proteinExistence type="predicted"/>
<comment type="caution">
    <text evidence="2">The sequence shown here is derived from an EMBL/GenBank/DDBJ whole genome shotgun (WGS) entry which is preliminary data.</text>
</comment>
<gene>
    <name evidence="2" type="ORF">B0T14DRAFT_77061</name>
</gene>
<feature type="region of interest" description="Disordered" evidence="1">
    <location>
        <begin position="1"/>
        <end position="106"/>
    </location>
</feature>
<accession>A0AA39XGP0</accession>
<keyword evidence="3" id="KW-1185">Reference proteome</keyword>
<evidence type="ECO:0000313" key="3">
    <source>
        <dbReference type="Proteomes" id="UP001175000"/>
    </source>
</evidence>
<dbReference type="Proteomes" id="UP001175000">
    <property type="component" value="Unassembled WGS sequence"/>
</dbReference>
<protein>
    <submittedName>
        <fullName evidence="2">Uncharacterized protein</fullName>
    </submittedName>
</protein>